<dbReference type="PANTHER" id="PTHR43849:SF2">
    <property type="entry name" value="BLL3936 PROTEIN"/>
    <property type="match status" value="1"/>
</dbReference>
<evidence type="ECO:0000313" key="4">
    <source>
        <dbReference type="Proteomes" id="UP001319827"/>
    </source>
</evidence>
<feature type="transmembrane region" description="Helical" evidence="1">
    <location>
        <begin position="35"/>
        <end position="56"/>
    </location>
</feature>
<dbReference type="Pfam" id="PF11874">
    <property type="entry name" value="DUF3394"/>
    <property type="match status" value="1"/>
</dbReference>
<feature type="transmembrane region" description="Helical" evidence="1">
    <location>
        <begin position="396"/>
        <end position="414"/>
    </location>
</feature>
<accession>A0ABN6DW91</accession>
<dbReference type="InterPro" id="IPR021814">
    <property type="entry name" value="DUF3394"/>
</dbReference>
<keyword evidence="1" id="KW-1133">Transmembrane helix</keyword>
<feature type="transmembrane region" description="Helical" evidence="1">
    <location>
        <begin position="158"/>
        <end position="176"/>
    </location>
</feature>
<dbReference type="InterPro" id="IPR011853">
    <property type="entry name" value="TRAP_DctM-Dct_fused"/>
</dbReference>
<feature type="transmembrane region" description="Helical" evidence="1">
    <location>
        <begin position="535"/>
        <end position="560"/>
    </location>
</feature>
<keyword evidence="1" id="KW-0812">Transmembrane</keyword>
<gene>
    <name evidence="3" type="ORF">DESUT3_14820</name>
</gene>
<feature type="domain" description="TRAP C4-dicarboxylate transport system permease DctM subunit" evidence="2">
    <location>
        <begin position="142"/>
        <end position="597"/>
    </location>
</feature>
<name>A0ABN6DW91_9BACT</name>
<dbReference type="RefSeq" id="WP_221251866.1">
    <property type="nucleotide sequence ID" value="NZ_AP024355.1"/>
</dbReference>
<feature type="transmembrane region" description="Helical" evidence="1">
    <location>
        <begin position="448"/>
        <end position="470"/>
    </location>
</feature>
<feature type="transmembrane region" description="Helical" evidence="1">
    <location>
        <begin position="665"/>
        <end position="683"/>
    </location>
</feature>
<feature type="transmembrane region" description="Helical" evidence="1">
    <location>
        <begin position="506"/>
        <end position="523"/>
    </location>
</feature>
<feature type="transmembrane region" description="Helical" evidence="1">
    <location>
        <begin position="326"/>
        <end position="345"/>
    </location>
</feature>
<dbReference type="NCBIfam" id="TIGR02123">
    <property type="entry name" value="TRAP_fused"/>
    <property type="match status" value="1"/>
</dbReference>
<feature type="transmembrane region" description="Helical" evidence="1">
    <location>
        <begin position="201"/>
        <end position="223"/>
    </location>
</feature>
<keyword evidence="4" id="KW-1185">Reference proteome</keyword>
<feature type="transmembrane region" description="Helical" evidence="1">
    <location>
        <begin position="604"/>
        <end position="625"/>
    </location>
</feature>
<dbReference type="PANTHER" id="PTHR43849">
    <property type="entry name" value="BLL3936 PROTEIN"/>
    <property type="match status" value="1"/>
</dbReference>
<feature type="transmembrane region" description="Helical" evidence="1">
    <location>
        <begin position="62"/>
        <end position="82"/>
    </location>
</feature>
<evidence type="ECO:0000259" key="2">
    <source>
        <dbReference type="Pfam" id="PF06808"/>
    </source>
</evidence>
<organism evidence="3 4">
    <name type="scientific">Desulfuromonas versatilis</name>
    <dbReference type="NCBI Taxonomy" id="2802975"/>
    <lineage>
        <taxon>Bacteria</taxon>
        <taxon>Pseudomonadati</taxon>
        <taxon>Thermodesulfobacteriota</taxon>
        <taxon>Desulfuromonadia</taxon>
        <taxon>Desulfuromonadales</taxon>
        <taxon>Desulfuromonadaceae</taxon>
        <taxon>Desulfuromonas</taxon>
    </lineage>
</organism>
<dbReference type="Proteomes" id="UP001319827">
    <property type="component" value="Chromosome"/>
</dbReference>
<sequence length="700" mass="73990">MSDKLNPAQDEGLEIAQRMKEEEELGLRRVQGPPALIVPAIALCWSLFQLSLSSWLMLDSTIIRSIHLAFAFLIVFLSYPMFKRDIRLPGLRWLGEKQRIPAGDFLLAALAALAALYIAIDYDGLASRIGRPIGRDMLIGLFLVVILLDAARRVIGPTLPIIALLASAYAFLGPYMPEFLASKGVSLQRYVSQIALTTEGIFGIPLDVSARIVFLFVLFGALLERAGAGKFFIDLAMSLLGRYKGGPAKAAVLSSGFTGLVSGSSIANVVTTGTFTIPLMKKVGYPAHKAAAVEVAASSNGQLMPPVMGAAAFIIAEYVNVPYLEVCKAAAVPAFAAYMALFYLTHLEACKLGMKGLPKADLPRFFATLGAGFHYLIPIAVLLYELIVPRHSPDLAAFRAVAVLMGIMLVQGVVRGRRSGGPWAAGLRQGGGDIVAGLVAGARNMVSVAVATAAAGIIVGVVTLGLGGMITSIIDTLSMGSFALMLIITAIASLILGMGLPTTANYIVMASLTAPAIVTIAESQGIEVPLIAAHLFVFYFGILADITPPVGLAAFAAAAIAKSNPIKTGLQGFMYDIRTAVLPFMFIFNTHMLLIGVDSFAQGLYIFGMTCVGMFAFAAATQGWFVKRNRWYEVPLLLLVTAVMFRPGFVAGLAGMENSLGNKNLVYLGGLVLFGGVILMQKMRGPGKGTLVPGVGGESA</sequence>
<reference evidence="3 4" key="1">
    <citation type="journal article" date="2016" name="C (Basel)">
        <title>Selective Growth of and Electricity Production by Marine Exoelectrogenic Bacteria in Self-Aggregated Hydrogel of Microbially Reduced Graphene Oxide.</title>
        <authorList>
            <person name="Yoshida N."/>
            <person name="Goto Y."/>
            <person name="Miyata Y."/>
        </authorList>
    </citation>
    <scope>NUCLEOTIDE SEQUENCE [LARGE SCALE GENOMIC DNA]</scope>
    <source>
        <strain evidence="3 4">NIT-T3</strain>
    </source>
</reference>
<keyword evidence="1" id="KW-0472">Membrane</keyword>
<proteinExistence type="predicted"/>
<dbReference type="InterPro" id="IPR010656">
    <property type="entry name" value="DctM"/>
</dbReference>
<reference evidence="3 4" key="2">
    <citation type="journal article" date="2021" name="Int. J. Syst. Evol. Microbiol.">
        <title>Isolation and Polyphasic Characterization of Desulfuromonas versatilis sp. Nov., an Electrogenic Bacteria Capable of Versatile Metabolism Isolated from a Graphene Oxide-Reducing Enrichment Culture.</title>
        <authorList>
            <person name="Xie L."/>
            <person name="Yoshida N."/>
            <person name="Ishii S."/>
            <person name="Meng L."/>
        </authorList>
    </citation>
    <scope>NUCLEOTIDE SEQUENCE [LARGE SCALE GENOMIC DNA]</scope>
    <source>
        <strain evidence="3 4">NIT-T3</strain>
    </source>
</reference>
<feature type="transmembrane region" description="Helical" evidence="1">
    <location>
        <begin position="132"/>
        <end position="151"/>
    </location>
</feature>
<feature type="transmembrane region" description="Helical" evidence="1">
    <location>
        <begin position="580"/>
        <end position="597"/>
    </location>
</feature>
<evidence type="ECO:0000256" key="1">
    <source>
        <dbReference type="SAM" id="Phobius"/>
    </source>
</evidence>
<protein>
    <submittedName>
        <fullName evidence="3">C4-dicarboxylate ABC transporter</fullName>
    </submittedName>
</protein>
<feature type="transmembrane region" description="Helical" evidence="1">
    <location>
        <begin position="365"/>
        <end position="384"/>
    </location>
</feature>
<dbReference type="EMBL" id="AP024355">
    <property type="protein sequence ID" value="BCR04413.1"/>
    <property type="molecule type" value="Genomic_DNA"/>
</dbReference>
<feature type="transmembrane region" description="Helical" evidence="1">
    <location>
        <begin position="631"/>
        <end position="653"/>
    </location>
</feature>
<feature type="transmembrane region" description="Helical" evidence="1">
    <location>
        <begin position="482"/>
        <end position="500"/>
    </location>
</feature>
<evidence type="ECO:0000313" key="3">
    <source>
        <dbReference type="EMBL" id="BCR04413.1"/>
    </source>
</evidence>
<feature type="transmembrane region" description="Helical" evidence="1">
    <location>
        <begin position="102"/>
        <end position="120"/>
    </location>
</feature>
<dbReference type="Pfam" id="PF06808">
    <property type="entry name" value="DctM"/>
    <property type="match status" value="1"/>
</dbReference>